<dbReference type="KEGG" id="cpyr:CYJ47_00905"/>
<dbReference type="Proteomes" id="UP000234560">
    <property type="component" value="Chromosome"/>
</dbReference>
<reference evidence="8" key="1">
    <citation type="submission" date="2017-12" db="EMBL/GenBank/DDBJ databases">
        <authorList>
            <person name="Thomas-White K."/>
            <person name="Wolfe A.J."/>
        </authorList>
    </citation>
    <scope>NUCLEOTIDE SEQUENCE</scope>
    <source>
        <strain evidence="8">UMB0763</strain>
    </source>
</reference>
<evidence type="ECO:0000256" key="4">
    <source>
        <dbReference type="ARBA" id="ARBA00022989"/>
    </source>
</evidence>
<dbReference type="Pfam" id="PF13396">
    <property type="entry name" value="PLDc_N"/>
    <property type="match status" value="1"/>
</dbReference>
<dbReference type="GO" id="GO:0005886">
    <property type="term" value="C:plasma membrane"/>
    <property type="evidence" value="ECO:0007669"/>
    <property type="project" value="UniProtKB-SubCell"/>
</dbReference>
<dbReference type="Pfam" id="PF13091">
    <property type="entry name" value="PLDc_2"/>
    <property type="match status" value="2"/>
</dbReference>
<keyword evidence="5 6" id="KW-0472">Membrane</keyword>
<accession>A0AAF0YVN2</accession>
<evidence type="ECO:0000313" key="8">
    <source>
        <dbReference type="EMBL" id="WOT02371.1"/>
    </source>
</evidence>
<dbReference type="EMBL" id="CP136958">
    <property type="protein sequence ID" value="WOT02371.1"/>
    <property type="molecule type" value="Genomic_DNA"/>
</dbReference>
<dbReference type="PANTHER" id="PTHR21248">
    <property type="entry name" value="CARDIOLIPIN SYNTHASE"/>
    <property type="match status" value="1"/>
</dbReference>
<dbReference type="InterPro" id="IPR025202">
    <property type="entry name" value="PLD-like_dom"/>
</dbReference>
<keyword evidence="3 6" id="KW-0812">Transmembrane</keyword>
<feature type="domain" description="PLD phosphodiesterase" evidence="7">
    <location>
        <begin position="209"/>
        <end position="236"/>
    </location>
</feature>
<evidence type="ECO:0000313" key="9">
    <source>
        <dbReference type="Proteomes" id="UP000234560"/>
    </source>
</evidence>
<dbReference type="SMART" id="SM00155">
    <property type="entry name" value="PLDc"/>
    <property type="match status" value="2"/>
</dbReference>
<evidence type="ECO:0000256" key="6">
    <source>
        <dbReference type="SAM" id="Phobius"/>
    </source>
</evidence>
<evidence type="ECO:0000256" key="5">
    <source>
        <dbReference type="ARBA" id="ARBA00023136"/>
    </source>
</evidence>
<proteinExistence type="predicted"/>
<reference evidence="8" key="2">
    <citation type="submission" date="2023-10" db="EMBL/GenBank/DDBJ databases">
        <authorList>
            <person name="Choi B."/>
        </authorList>
    </citation>
    <scope>NUCLEOTIDE SEQUENCE</scope>
    <source>
        <strain evidence="8">UMB0763</strain>
    </source>
</reference>
<dbReference type="Gene3D" id="3.30.870.10">
    <property type="entry name" value="Endonuclease Chain A"/>
    <property type="match status" value="2"/>
</dbReference>
<dbReference type="InterPro" id="IPR001736">
    <property type="entry name" value="PLipase_D/transphosphatidylase"/>
</dbReference>
<feature type="transmembrane region" description="Helical" evidence="6">
    <location>
        <begin position="35"/>
        <end position="53"/>
    </location>
</feature>
<keyword evidence="2" id="KW-1003">Cell membrane</keyword>
<protein>
    <submittedName>
        <fullName evidence="8">Phospholipase D-like domain-containing protein</fullName>
    </submittedName>
</protein>
<dbReference type="PROSITE" id="PS50035">
    <property type="entry name" value="PLD"/>
    <property type="match status" value="1"/>
</dbReference>
<gene>
    <name evidence="8" type="ORF">CYJ47_00905</name>
</gene>
<evidence type="ECO:0000256" key="2">
    <source>
        <dbReference type="ARBA" id="ARBA00022475"/>
    </source>
</evidence>
<sequence length="500" mass="56383">MSNWEIAVLVAEYLIKILAVGLVPDGRKPGSANAWLLLILFLPAVGLPLYLLMGSNYVDRRRHQRQKRANDSISEVFDYWENPSVGPEVDSIMRQNRTLTHIPALGSTVEGFHPGYEESIDAMARAIDTADKYVYVEIYTIAWDETTDPFFKALARATARGVTVKLLFDHIGTFKYPKYLKLGERLDSIGVDWRPMLPLQPFKWRFRRPDLRNHRKLVVVDNQVAFMGSQNMIERSYRTAFQRHSDRAWVDAMVELTGPIVSTLTMVFAIDWYSETEEIVEYTEHQIPAGEDVMQLVPSGPGFTADPNLRLFNSVVHSAKERVVLCSPYFIPDTSLLDAVTSAAYRGVRVQLLVNEKADQFMVHHTQCSYYQNLLDAGIEIYQYPMPYVLHTKYVLVDPGSADAEALTPGAAAGSTPTGSATAGSTPTTCVFGSSNMDMRSFGLNYEVSLFATGQLCTDLERLTDEYLSVSKQLTQEEWSTRSFPRRWLDNALRLTSALQ</sequence>
<dbReference type="InterPro" id="IPR027379">
    <property type="entry name" value="CLS_N"/>
</dbReference>
<name>A0AAF0YVN2_9CORY</name>
<dbReference type="GO" id="GO:0032049">
    <property type="term" value="P:cardiolipin biosynthetic process"/>
    <property type="evidence" value="ECO:0007669"/>
    <property type="project" value="UniProtKB-ARBA"/>
</dbReference>
<feature type="transmembrane region" description="Helical" evidence="6">
    <location>
        <begin position="6"/>
        <end position="23"/>
    </location>
</feature>
<dbReference type="SUPFAM" id="SSF56024">
    <property type="entry name" value="Phospholipase D/nuclease"/>
    <property type="match status" value="2"/>
</dbReference>
<dbReference type="GO" id="GO:0030572">
    <property type="term" value="F:phosphatidyltransferase activity"/>
    <property type="evidence" value="ECO:0007669"/>
    <property type="project" value="UniProtKB-ARBA"/>
</dbReference>
<evidence type="ECO:0000256" key="1">
    <source>
        <dbReference type="ARBA" id="ARBA00004651"/>
    </source>
</evidence>
<comment type="subcellular location">
    <subcellularLocation>
        <location evidence="1">Cell membrane</location>
        <topology evidence="1">Multi-pass membrane protein</topology>
    </subcellularLocation>
</comment>
<dbReference type="RefSeq" id="WP_101678732.1">
    <property type="nucleotide sequence ID" value="NZ_CAMYCO010000011.1"/>
</dbReference>
<keyword evidence="4 6" id="KW-1133">Transmembrane helix</keyword>
<evidence type="ECO:0000259" key="7">
    <source>
        <dbReference type="PROSITE" id="PS50035"/>
    </source>
</evidence>
<dbReference type="AlphaFoldDB" id="A0AAF0YVN2"/>
<dbReference type="PANTHER" id="PTHR21248:SF22">
    <property type="entry name" value="PHOSPHOLIPASE D"/>
    <property type="match status" value="1"/>
</dbReference>
<evidence type="ECO:0000256" key="3">
    <source>
        <dbReference type="ARBA" id="ARBA00022692"/>
    </source>
</evidence>
<organism evidence="8 9">
    <name type="scientific">Corynebacterium pyruviciproducens</name>
    <dbReference type="NCBI Taxonomy" id="598660"/>
    <lineage>
        <taxon>Bacteria</taxon>
        <taxon>Bacillati</taxon>
        <taxon>Actinomycetota</taxon>
        <taxon>Actinomycetes</taxon>
        <taxon>Mycobacteriales</taxon>
        <taxon>Corynebacteriaceae</taxon>
        <taxon>Corynebacterium</taxon>
    </lineage>
</organism>